<dbReference type="PANTHER" id="PTHR31916:SF28">
    <property type="entry name" value="NEUTRAL_ALKALINE INVERTASE 3, CHLOROPLASTIC"/>
    <property type="match status" value="1"/>
</dbReference>
<sequence length="457" mass="52932">MEIKKLIDLGWQALDDSIIYYYDRPVGTVAAQDSSTDPLNYDQCFIRDFIPCGIAFLIKGQTEIVKNFLTHTLKLQIKERQLDFLEPGRGIMPASFKVIHNKQGEQYLKADFGNDAIGRVTPVDSCLWWVFLLRAYVECTEEYSFAHSPEVQKCIRLIMELCLSARFDMFPTLLVPDGSCMIDRRMGLNGHPLEIQVLFYTALKVAEELLLDNQENDRIIQAVHNRLNPLTIHIRQHYWLDLDRINTIYRYKGEEYGEEAPNQFNIYSDSIPYAQLSEWLPEDGGYLAGNLGPSQLDCRFFSVGNLVAILSSLTENWQSQAIMNTIEQKWDDLVGYMPMKICFPAIKDRDWQIMTGCDPKNRPWSYHNGGNWPVLLWLLVACAQKTDRINISKKAIEIAMKRLLKDEWAEYYDGKNGRLVGKEARKYQTWTISGFLVAQELMNNPEYLQWISFAQKK</sequence>
<evidence type="ECO:0000256" key="6">
    <source>
        <dbReference type="ARBA" id="ARBA00023295"/>
    </source>
</evidence>
<dbReference type="Pfam" id="PF12899">
    <property type="entry name" value="Glyco_hydro_100"/>
    <property type="match status" value="1"/>
</dbReference>
<evidence type="ECO:0000256" key="5">
    <source>
        <dbReference type="ARBA" id="ARBA00023277"/>
    </source>
</evidence>
<evidence type="ECO:0000256" key="3">
    <source>
        <dbReference type="ARBA" id="ARBA00012758"/>
    </source>
</evidence>
<dbReference type="Proteomes" id="UP000002384">
    <property type="component" value="Chromosome"/>
</dbReference>
<dbReference type="PANTHER" id="PTHR31916">
    <property type="match status" value="1"/>
</dbReference>
<dbReference type="SUPFAM" id="SSF48208">
    <property type="entry name" value="Six-hairpin glycosidases"/>
    <property type="match status" value="1"/>
</dbReference>
<comment type="catalytic activity">
    <reaction evidence="1">
        <text>Hydrolysis of terminal non-reducing beta-D-fructofuranoside residues in beta-D-fructofuranosides.</text>
        <dbReference type="EC" id="3.2.1.26"/>
    </reaction>
</comment>
<accession>B7K8I6</accession>
<dbReference type="EC" id="3.2.1.26" evidence="3"/>
<dbReference type="GO" id="GO:0005987">
    <property type="term" value="P:sucrose catabolic process"/>
    <property type="evidence" value="ECO:0007669"/>
    <property type="project" value="TreeGrafter"/>
</dbReference>
<dbReference type="AlphaFoldDB" id="B7K8I6"/>
<dbReference type="InterPro" id="IPR012341">
    <property type="entry name" value="6hp_glycosidase-like_sf"/>
</dbReference>
<reference evidence="8" key="1">
    <citation type="journal article" date="2011" name="MBio">
        <title>Novel metabolic attributes of the genus Cyanothece, comprising a group of unicellular nitrogen-fixing Cyanobacteria.</title>
        <authorList>
            <person name="Bandyopadhyay A."/>
            <person name="Elvitigala T."/>
            <person name="Welsh E."/>
            <person name="Stockel J."/>
            <person name="Liberton M."/>
            <person name="Min H."/>
            <person name="Sherman L.A."/>
            <person name="Pakrasi H.B."/>
        </authorList>
    </citation>
    <scope>NUCLEOTIDE SEQUENCE [LARGE SCALE GENOMIC DNA]</scope>
    <source>
        <strain evidence="8">PCC 7424</strain>
    </source>
</reference>
<evidence type="ECO:0000313" key="7">
    <source>
        <dbReference type="EMBL" id="ACK71184.1"/>
    </source>
</evidence>
<evidence type="ECO:0000256" key="4">
    <source>
        <dbReference type="ARBA" id="ARBA00022801"/>
    </source>
</evidence>
<dbReference type="STRING" id="65393.PCC7424_2774"/>
<keyword evidence="5" id="KW-0119">Carbohydrate metabolism</keyword>
<keyword evidence="6" id="KW-0326">Glycosidase</keyword>
<organism evidence="7 8">
    <name type="scientific">Gloeothece citriformis (strain PCC 7424)</name>
    <name type="common">Cyanothece sp. (strain PCC 7424)</name>
    <dbReference type="NCBI Taxonomy" id="65393"/>
    <lineage>
        <taxon>Bacteria</taxon>
        <taxon>Bacillati</taxon>
        <taxon>Cyanobacteriota</taxon>
        <taxon>Cyanophyceae</taxon>
        <taxon>Oscillatoriophycideae</taxon>
        <taxon>Chroococcales</taxon>
        <taxon>Aphanothecaceae</taxon>
        <taxon>Gloeothece</taxon>
        <taxon>Gloeothece citriformis</taxon>
    </lineage>
</organism>
<dbReference type="EMBL" id="CP001291">
    <property type="protein sequence ID" value="ACK71184.1"/>
    <property type="molecule type" value="Genomic_DNA"/>
</dbReference>
<dbReference type="CAZy" id="GH100">
    <property type="family name" value="Glycoside Hydrolase Family 100"/>
</dbReference>
<evidence type="ECO:0000256" key="2">
    <source>
        <dbReference type="ARBA" id="ARBA00007671"/>
    </source>
</evidence>
<dbReference type="eggNOG" id="COG3408">
    <property type="taxonomic scope" value="Bacteria"/>
</dbReference>
<dbReference type="Gene3D" id="1.50.10.10">
    <property type="match status" value="1"/>
</dbReference>
<dbReference type="GO" id="GO:0033926">
    <property type="term" value="F:endo-alpha-N-acetylgalactosaminidase activity"/>
    <property type="evidence" value="ECO:0007669"/>
    <property type="project" value="InterPro"/>
</dbReference>
<protein>
    <recommendedName>
        <fullName evidence="3">beta-fructofuranosidase</fullName>
        <ecNumber evidence="3">3.2.1.26</ecNumber>
    </recommendedName>
</protein>
<evidence type="ECO:0000256" key="1">
    <source>
        <dbReference type="ARBA" id="ARBA00000094"/>
    </source>
</evidence>
<comment type="similarity">
    <text evidence="2">Belongs to the glycosyl hydrolase 100 family.</text>
</comment>
<dbReference type="GO" id="GO:0004575">
    <property type="term" value="F:sucrose alpha-glucosidase activity"/>
    <property type="evidence" value="ECO:0007669"/>
    <property type="project" value="TreeGrafter"/>
</dbReference>
<keyword evidence="4" id="KW-0378">Hydrolase</keyword>
<evidence type="ECO:0000313" key="8">
    <source>
        <dbReference type="Proteomes" id="UP000002384"/>
    </source>
</evidence>
<dbReference type="HOGENOM" id="CLU_020846_1_0_3"/>
<dbReference type="InterPro" id="IPR008928">
    <property type="entry name" value="6-hairpin_glycosidase_sf"/>
</dbReference>
<keyword evidence="8" id="KW-1185">Reference proteome</keyword>
<name>B7K8I6_GLOC7</name>
<proteinExistence type="inferred from homology"/>
<dbReference type="RefSeq" id="WP_015954785.1">
    <property type="nucleotide sequence ID" value="NC_011729.1"/>
</dbReference>
<dbReference type="KEGG" id="cyc:PCC7424_2774"/>
<dbReference type="InterPro" id="IPR024746">
    <property type="entry name" value="Glyco_hydro_100"/>
</dbReference>
<dbReference type="OrthoDB" id="501302at2"/>
<gene>
    <name evidence="7" type="ordered locus">PCC7424_2774</name>
</gene>